<proteinExistence type="predicted"/>
<dbReference type="EMBL" id="CAJNOT010001582">
    <property type="protein sequence ID" value="CAF1221275.1"/>
    <property type="molecule type" value="Genomic_DNA"/>
</dbReference>
<comment type="caution">
    <text evidence="1">The sequence shown here is derived from an EMBL/GenBank/DDBJ whole genome shotgun (WGS) entry which is preliminary data.</text>
</comment>
<gene>
    <name evidence="1" type="ORF">ZHD862_LOCUS23880</name>
</gene>
<dbReference type="InterPro" id="IPR027417">
    <property type="entry name" value="P-loop_NTPase"/>
</dbReference>
<dbReference type="AlphaFoldDB" id="A0A814XWG3"/>
<evidence type="ECO:0000313" key="1">
    <source>
        <dbReference type="EMBL" id="CAF1221275.1"/>
    </source>
</evidence>
<dbReference type="Gene3D" id="3.40.50.300">
    <property type="entry name" value="P-loop containing nucleotide triphosphate hydrolases"/>
    <property type="match status" value="1"/>
</dbReference>
<accession>A0A814XWG3</accession>
<sequence>MAQSTLLQLVWLDVNIHRDINREFWTRIREIYPEAIEFGDQDECLRFLESGVDDPRRFIFIVSGVLGEKLVPDIQQHENILSIYVYCANICKHEEWSRQYEKVTVVTSAEQDMTKPGLLPFLMRYPNSILIVEDAENIIRDRNQDTFVANQAVSNLLNLSDSLLGDAMHQQIICTFNCDVKSIDSALLRDGRLVVEHKFDKLSVENPRHLCLELGIPGNGKKPGFVIS</sequence>
<protein>
    <submittedName>
        <fullName evidence="1">Uncharacterized protein</fullName>
    </submittedName>
</protein>
<evidence type="ECO:0000313" key="2">
    <source>
        <dbReference type="Proteomes" id="UP000663864"/>
    </source>
</evidence>
<reference evidence="1" key="1">
    <citation type="submission" date="2021-02" db="EMBL/GenBank/DDBJ databases">
        <authorList>
            <person name="Nowell W R."/>
        </authorList>
    </citation>
    <scope>NUCLEOTIDE SEQUENCE</scope>
</reference>
<name>A0A814XWG3_9BILA</name>
<organism evidence="1 2">
    <name type="scientific">Rotaria sordida</name>
    <dbReference type="NCBI Taxonomy" id="392033"/>
    <lineage>
        <taxon>Eukaryota</taxon>
        <taxon>Metazoa</taxon>
        <taxon>Spiralia</taxon>
        <taxon>Gnathifera</taxon>
        <taxon>Rotifera</taxon>
        <taxon>Eurotatoria</taxon>
        <taxon>Bdelloidea</taxon>
        <taxon>Philodinida</taxon>
        <taxon>Philodinidae</taxon>
        <taxon>Rotaria</taxon>
    </lineage>
</organism>
<dbReference type="Proteomes" id="UP000663864">
    <property type="component" value="Unassembled WGS sequence"/>
</dbReference>